<evidence type="ECO:0000313" key="1">
    <source>
        <dbReference type="EMBL" id="KAE9394017.1"/>
    </source>
</evidence>
<dbReference type="OrthoDB" id="3582307at2759"/>
<dbReference type="AlphaFoldDB" id="A0A6A4H9X4"/>
<reference evidence="1" key="1">
    <citation type="journal article" date="2019" name="Environ. Microbiol.">
        <title>Fungal ecological strategies reflected in gene transcription - a case study of two litter decomposers.</title>
        <authorList>
            <person name="Barbi F."/>
            <person name="Kohler A."/>
            <person name="Barry K."/>
            <person name="Baskaran P."/>
            <person name="Daum C."/>
            <person name="Fauchery L."/>
            <person name="Ihrmark K."/>
            <person name="Kuo A."/>
            <person name="LaButti K."/>
            <person name="Lipzen A."/>
            <person name="Morin E."/>
            <person name="Grigoriev I.V."/>
            <person name="Henrissat B."/>
            <person name="Lindahl B."/>
            <person name="Martin F."/>
        </authorList>
    </citation>
    <scope>NUCLEOTIDE SEQUENCE</scope>
    <source>
        <strain evidence="1">JB14</strain>
    </source>
</reference>
<proteinExistence type="predicted"/>
<gene>
    <name evidence="1" type="ORF">BT96DRAFT_923771</name>
</gene>
<organism evidence="1 2">
    <name type="scientific">Gymnopus androsaceus JB14</name>
    <dbReference type="NCBI Taxonomy" id="1447944"/>
    <lineage>
        <taxon>Eukaryota</taxon>
        <taxon>Fungi</taxon>
        <taxon>Dikarya</taxon>
        <taxon>Basidiomycota</taxon>
        <taxon>Agaricomycotina</taxon>
        <taxon>Agaricomycetes</taxon>
        <taxon>Agaricomycetidae</taxon>
        <taxon>Agaricales</taxon>
        <taxon>Marasmiineae</taxon>
        <taxon>Omphalotaceae</taxon>
        <taxon>Gymnopus</taxon>
    </lineage>
</organism>
<name>A0A6A4H9X4_9AGAR</name>
<keyword evidence="2" id="KW-1185">Reference proteome</keyword>
<sequence length="128" mass="15132">MLGLQLQSPPSWYRDRLREEFVERRMASTRLQKLSETSDVFFAIIRAHYDGFPVRNIPPLASRHILVYAYMLGKYTLRWGFYRTAAILCRAPNCHSVSFIVVALRHQIDPEEFKQVGRKLRRVWPLLP</sequence>
<dbReference type="Proteomes" id="UP000799118">
    <property type="component" value="Unassembled WGS sequence"/>
</dbReference>
<evidence type="ECO:0000313" key="2">
    <source>
        <dbReference type="Proteomes" id="UP000799118"/>
    </source>
</evidence>
<dbReference type="EMBL" id="ML769559">
    <property type="protein sequence ID" value="KAE9394017.1"/>
    <property type="molecule type" value="Genomic_DNA"/>
</dbReference>
<accession>A0A6A4H9X4</accession>
<protein>
    <submittedName>
        <fullName evidence="1">Uncharacterized protein</fullName>
    </submittedName>
</protein>